<evidence type="ECO:0000256" key="2">
    <source>
        <dbReference type="ARBA" id="ARBA00022729"/>
    </source>
</evidence>
<evidence type="ECO:0000256" key="4">
    <source>
        <dbReference type="ARBA" id="ARBA00023157"/>
    </source>
</evidence>
<evidence type="ECO:0000256" key="3">
    <source>
        <dbReference type="ARBA" id="ARBA00022737"/>
    </source>
</evidence>
<dbReference type="GO" id="GO:0008061">
    <property type="term" value="F:chitin binding"/>
    <property type="evidence" value="ECO:0007669"/>
    <property type="project" value="UniProtKB-KW"/>
</dbReference>
<feature type="domain" description="Chitin-binding type-2" evidence="7">
    <location>
        <begin position="248"/>
        <end position="302"/>
    </location>
</feature>
<dbReference type="Proteomes" id="UP000276133">
    <property type="component" value="Unassembled WGS sequence"/>
</dbReference>
<dbReference type="GO" id="GO:0005576">
    <property type="term" value="C:extracellular region"/>
    <property type="evidence" value="ECO:0007669"/>
    <property type="project" value="InterPro"/>
</dbReference>
<comment type="caution">
    <text evidence="8">The sequence shown here is derived from an EMBL/GenBank/DDBJ whole genome shotgun (WGS) entry which is preliminary data.</text>
</comment>
<evidence type="ECO:0000256" key="5">
    <source>
        <dbReference type="ARBA" id="ARBA00023180"/>
    </source>
</evidence>
<gene>
    <name evidence="8" type="ORF">BpHYR1_001799</name>
</gene>
<evidence type="ECO:0000259" key="7">
    <source>
        <dbReference type="PROSITE" id="PS50940"/>
    </source>
</evidence>
<dbReference type="InterPro" id="IPR051940">
    <property type="entry name" value="Chitin_bind-dev_reg"/>
</dbReference>
<dbReference type="Pfam" id="PF01607">
    <property type="entry name" value="CBM_14"/>
    <property type="match status" value="2"/>
</dbReference>
<dbReference type="InterPro" id="IPR036508">
    <property type="entry name" value="Chitin-bd_dom_sf"/>
</dbReference>
<organism evidence="8 9">
    <name type="scientific">Brachionus plicatilis</name>
    <name type="common">Marine rotifer</name>
    <name type="synonym">Brachionus muelleri</name>
    <dbReference type="NCBI Taxonomy" id="10195"/>
    <lineage>
        <taxon>Eukaryota</taxon>
        <taxon>Metazoa</taxon>
        <taxon>Spiralia</taxon>
        <taxon>Gnathifera</taxon>
        <taxon>Rotifera</taxon>
        <taxon>Eurotatoria</taxon>
        <taxon>Monogononta</taxon>
        <taxon>Pseudotrocha</taxon>
        <taxon>Ploima</taxon>
        <taxon>Brachionidae</taxon>
        <taxon>Brachionus</taxon>
    </lineage>
</organism>
<sequence length="302" mass="33708">MAYATSEQKSTSIDQENKDNTLANTTVMAYATSEQKSTSIDQENEDNTLANTTVMAYATSETKTENNQSDDSLPKTSIIAYATPQSTKSSNEATLNTTVIVYATPETTKSSESGDTIYSETTIFAYASPGKTQEFKTSESSFLSTVTQSSTLKTTLIENDDSEFKCPHASGLYPNRESCDRFWHCSNFIPFDKKCPGNLVFDNKLKVCAWTSDSCKQTLKKLLSYDLMRLDSPYFKLTLPVNNESDDVFVCPEVDGLFENKKNCKSFWQCYRGVPYLKMCAGDLVFNKKIGVCDYHSNLFSS</sequence>
<feature type="region of interest" description="Disordered" evidence="6">
    <location>
        <begin position="1"/>
        <end position="22"/>
    </location>
</feature>
<dbReference type="OrthoDB" id="6020543at2759"/>
<dbReference type="Gene3D" id="2.170.140.10">
    <property type="entry name" value="Chitin binding domain"/>
    <property type="match status" value="2"/>
</dbReference>
<dbReference type="SMART" id="SM00494">
    <property type="entry name" value="ChtBD2"/>
    <property type="match status" value="2"/>
</dbReference>
<name>A0A3M7TA17_BRAPC</name>
<keyword evidence="9" id="KW-1185">Reference proteome</keyword>
<dbReference type="PROSITE" id="PS50940">
    <property type="entry name" value="CHIT_BIND_II"/>
    <property type="match status" value="2"/>
</dbReference>
<evidence type="ECO:0000256" key="6">
    <source>
        <dbReference type="SAM" id="MobiDB-lite"/>
    </source>
</evidence>
<evidence type="ECO:0000313" key="9">
    <source>
        <dbReference type="Proteomes" id="UP000276133"/>
    </source>
</evidence>
<protein>
    <submittedName>
        <fullName evidence="8">Putative chitinase 3</fullName>
    </submittedName>
</protein>
<keyword evidence="1" id="KW-0147">Chitin-binding</keyword>
<accession>A0A3M7TA17</accession>
<evidence type="ECO:0000256" key="1">
    <source>
        <dbReference type="ARBA" id="ARBA00022669"/>
    </source>
</evidence>
<dbReference type="InterPro" id="IPR002557">
    <property type="entry name" value="Chitin-bd_dom"/>
</dbReference>
<keyword evidence="4" id="KW-1015">Disulfide bond</keyword>
<dbReference type="EMBL" id="REGN01000075">
    <property type="protein sequence ID" value="RNA44670.1"/>
    <property type="molecule type" value="Genomic_DNA"/>
</dbReference>
<feature type="domain" description="Chitin-binding type-2" evidence="7">
    <location>
        <begin position="163"/>
        <end position="217"/>
    </location>
</feature>
<proteinExistence type="predicted"/>
<dbReference type="PANTHER" id="PTHR23301">
    <property type="entry name" value="CHITIN BINDING PERITROPHIN-A"/>
    <property type="match status" value="1"/>
</dbReference>
<keyword evidence="3" id="KW-0677">Repeat</keyword>
<reference evidence="8 9" key="1">
    <citation type="journal article" date="2018" name="Sci. Rep.">
        <title>Genomic signatures of local adaptation to the degree of environmental predictability in rotifers.</title>
        <authorList>
            <person name="Franch-Gras L."/>
            <person name="Hahn C."/>
            <person name="Garcia-Roger E.M."/>
            <person name="Carmona M.J."/>
            <person name="Serra M."/>
            <person name="Gomez A."/>
        </authorList>
    </citation>
    <scope>NUCLEOTIDE SEQUENCE [LARGE SCALE GENOMIC DNA]</scope>
    <source>
        <strain evidence="8">HYR1</strain>
    </source>
</reference>
<keyword evidence="5" id="KW-0325">Glycoprotein</keyword>
<dbReference type="SUPFAM" id="SSF57625">
    <property type="entry name" value="Invertebrate chitin-binding proteins"/>
    <property type="match status" value="2"/>
</dbReference>
<evidence type="ECO:0000313" key="8">
    <source>
        <dbReference type="EMBL" id="RNA44670.1"/>
    </source>
</evidence>
<dbReference type="AlphaFoldDB" id="A0A3M7TA17"/>
<dbReference type="PANTHER" id="PTHR23301:SF0">
    <property type="entry name" value="CHITIN-BINDING TYPE-2 DOMAIN-CONTAINING PROTEIN-RELATED"/>
    <property type="match status" value="1"/>
</dbReference>
<keyword evidence="2" id="KW-0732">Signal</keyword>